<dbReference type="InterPro" id="IPR011012">
    <property type="entry name" value="Longin-like_dom_sf"/>
</dbReference>
<dbReference type="SUPFAM" id="SSF49447">
    <property type="entry name" value="Second domain of Mu2 adaptin subunit (ap50) of ap2 adaptor"/>
    <property type="match status" value="1"/>
</dbReference>
<dbReference type="PROSITE" id="PS51072">
    <property type="entry name" value="MHD"/>
    <property type="match status" value="1"/>
</dbReference>
<accession>A0A3N4KS70</accession>
<feature type="compositionally biased region" description="Acidic residues" evidence="6">
    <location>
        <begin position="403"/>
        <end position="420"/>
    </location>
</feature>
<dbReference type="SUPFAM" id="SSF64356">
    <property type="entry name" value="SNARE-like"/>
    <property type="match status" value="1"/>
</dbReference>
<dbReference type="InParanoid" id="A0A3N4KS70"/>
<dbReference type="Proteomes" id="UP000277580">
    <property type="component" value="Unassembled WGS sequence"/>
</dbReference>
<evidence type="ECO:0000256" key="5">
    <source>
        <dbReference type="PIRNR" id="PIRNR005992"/>
    </source>
</evidence>
<dbReference type="GO" id="GO:0012505">
    <property type="term" value="C:endomembrane system"/>
    <property type="evidence" value="ECO:0007669"/>
    <property type="project" value="UniProtKB-SubCell"/>
</dbReference>
<feature type="domain" description="MHD" evidence="7">
    <location>
        <begin position="185"/>
        <end position="506"/>
    </location>
</feature>
<feature type="region of interest" description="Disordered" evidence="6">
    <location>
        <begin position="399"/>
        <end position="449"/>
    </location>
</feature>
<protein>
    <submittedName>
        <fullName evidence="8">Clathrin adaptor, mu subunit</fullName>
    </submittedName>
</protein>
<dbReference type="GO" id="GO:0030131">
    <property type="term" value="C:clathrin adaptor complex"/>
    <property type="evidence" value="ECO:0007669"/>
    <property type="project" value="UniProtKB-UniRule"/>
</dbReference>
<dbReference type="Gene3D" id="2.60.40.1170">
    <property type="entry name" value="Mu homology domain, subdomain B"/>
    <property type="match status" value="3"/>
</dbReference>
<dbReference type="PRINTS" id="PR00314">
    <property type="entry name" value="CLATHRINADPT"/>
</dbReference>
<sequence length="507" mass="54856">MSAIEALHIHRRLPPTPTTPPLLLHTWRRPSTPASTLLTHYQSHPAPRPPLIYLPNTTPPTLLFSIEHNNLLFLCPTTSEIEPLLVLEFLHRVVDVLEDFLGSPLLEGKIEANYDVVAQLLNEMCDDGIPFTTEPNALRDVVLPPSVLGKLLSNVTGLPSTSLTPTPPTTPSTIPWRRSNVRHTTNELYVDLIELITATIAPSGRPLSARSNGTIAMTCKLTGIPDLLLTLQTPSAPQRLGSSPACGLQFPVFHPCVRLTRWRDRPGELSFVPPDGKFVLASYEVDLLPNVILPVAVEIRILGAEFEVRVFVSTANITGGGGRSGGRSPAFGGSSSNPTVEEVSVKVPLPPAVKTLVGTRCSRGEFHHEGRELTWRIPMNGGFSSTGGTVTLRSGVVVKSTGEEDESDDEAVVAPDEGEYKEDLPRDTNGGGSRKKDKTESKKRSDKRMAMAMPRCALVSFSVKGWLASGVKVESLKIVGGKGINESTKPYKGVKYLTKAAGVEVRC</sequence>
<feature type="compositionally biased region" description="Basic and acidic residues" evidence="6">
    <location>
        <begin position="437"/>
        <end position="449"/>
    </location>
</feature>
<dbReference type="FunCoup" id="A0A3N4KS70">
    <property type="interactions" value="132"/>
</dbReference>
<dbReference type="Pfam" id="PF00928">
    <property type="entry name" value="Adap_comp_sub"/>
    <property type="match status" value="1"/>
</dbReference>
<keyword evidence="4" id="KW-0472">Membrane</keyword>
<dbReference type="CDD" id="cd14837">
    <property type="entry name" value="AP3_Mu_N"/>
    <property type="match status" value="1"/>
</dbReference>
<gene>
    <name evidence="8" type="ORF">P167DRAFT_553101</name>
</gene>
<dbReference type="AlphaFoldDB" id="A0A3N4KS70"/>
<dbReference type="GO" id="GO:0016192">
    <property type="term" value="P:vesicle-mediated transport"/>
    <property type="evidence" value="ECO:0007669"/>
    <property type="project" value="InterPro"/>
</dbReference>
<dbReference type="PIRSF" id="PIRSF005992">
    <property type="entry name" value="Clathrin_mu"/>
    <property type="match status" value="1"/>
</dbReference>
<keyword evidence="9" id="KW-1185">Reference proteome</keyword>
<keyword evidence="3 5" id="KW-0653">Protein transport</keyword>
<dbReference type="InterPro" id="IPR036168">
    <property type="entry name" value="AP2_Mu_C_sf"/>
</dbReference>
<evidence type="ECO:0000256" key="6">
    <source>
        <dbReference type="SAM" id="MobiDB-lite"/>
    </source>
</evidence>
<comment type="subcellular location">
    <subcellularLocation>
        <location evidence="1">Endomembrane system</location>
    </subcellularLocation>
</comment>
<evidence type="ECO:0000256" key="2">
    <source>
        <dbReference type="ARBA" id="ARBA00022448"/>
    </source>
</evidence>
<dbReference type="InterPro" id="IPR001392">
    <property type="entry name" value="Clathrin_mu"/>
</dbReference>
<dbReference type="PANTHER" id="PTHR10529">
    <property type="entry name" value="AP COMPLEX SUBUNIT MU"/>
    <property type="match status" value="1"/>
</dbReference>
<proteinExistence type="inferred from homology"/>
<evidence type="ECO:0000256" key="1">
    <source>
        <dbReference type="ARBA" id="ARBA00004308"/>
    </source>
</evidence>
<dbReference type="InterPro" id="IPR028565">
    <property type="entry name" value="MHD"/>
</dbReference>
<feature type="compositionally biased region" description="Low complexity" evidence="6">
    <location>
        <begin position="326"/>
        <end position="336"/>
    </location>
</feature>
<organism evidence="8 9">
    <name type="scientific">Morchella conica CCBAS932</name>
    <dbReference type="NCBI Taxonomy" id="1392247"/>
    <lineage>
        <taxon>Eukaryota</taxon>
        <taxon>Fungi</taxon>
        <taxon>Dikarya</taxon>
        <taxon>Ascomycota</taxon>
        <taxon>Pezizomycotina</taxon>
        <taxon>Pezizomycetes</taxon>
        <taxon>Pezizales</taxon>
        <taxon>Morchellaceae</taxon>
        <taxon>Morchella</taxon>
    </lineage>
</organism>
<evidence type="ECO:0000256" key="3">
    <source>
        <dbReference type="ARBA" id="ARBA00022927"/>
    </source>
</evidence>
<dbReference type="GO" id="GO:0006886">
    <property type="term" value="P:intracellular protein transport"/>
    <property type="evidence" value="ECO:0007669"/>
    <property type="project" value="UniProtKB-UniRule"/>
</dbReference>
<keyword evidence="2 5" id="KW-0813">Transport</keyword>
<dbReference type="OrthoDB" id="870at2759"/>
<reference evidence="8 9" key="1">
    <citation type="journal article" date="2018" name="Nat. Ecol. Evol.">
        <title>Pezizomycetes genomes reveal the molecular basis of ectomycorrhizal truffle lifestyle.</title>
        <authorList>
            <person name="Murat C."/>
            <person name="Payen T."/>
            <person name="Noel B."/>
            <person name="Kuo A."/>
            <person name="Morin E."/>
            <person name="Chen J."/>
            <person name="Kohler A."/>
            <person name="Krizsan K."/>
            <person name="Balestrini R."/>
            <person name="Da Silva C."/>
            <person name="Montanini B."/>
            <person name="Hainaut M."/>
            <person name="Levati E."/>
            <person name="Barry K.W."/>
            <person name="Belfiori B."/>
            <person name="Cichocki N."/>
            <person name="Clum A."/>
            <person name="Dockter R.B."/>
            <person name="Fauchery L."/>
            <person name="Guy J."/>
            <person name="Iotti M."/>
            <person name="Le Tacon F."/>
            <person name="Lindquist E.A."/>
            <person name="Lipzen A."/>
            <person name="Malagnac F."/>
            <person name="Mello A."/>
            <person name="Molinier V."/>
            <person name="Miyauchi S."/>
            <person name="Poulain J."/>
            <person name="Riccioni C."/>
            <person name="Rubini A."/>
            <person name="Sitrit Y."/>
            <person name="Splivallo R."/>
            <person name="Traeger S."/>
            <person name="Wang M."/>
            <person name="Zifcakova L."/>
            <person name="Wipf D."/>
            <person name="Zambonelli A."/>
            <person name="Paolocci F."/>
            <person name="Nowrousian M."/>
            <person name="Ottonello S."/>
            <person name="Baldrian P."/>
            <person name="Spatafora J.W."/>
            <person name="Henrissat B."/>
            <person name="Nagy L.G."/>
            <person name="Aury J.M."/>
            <person name="Wincker P."/>
            <person name="Grigoriev I.V."/>
            <person name="Bonfante P."/>
            <person name="Martin F.M."/>
        </authorList>
    </citation>
    <scope>NUCLEOTIDE SEQUENCE [LARGE SCALE GENOMIC DNA]</scope>
    <source>
        <strain evidence="8 9">CCBAS932</strain>
    </source>
</reference>
<name>A0A3N4KS70_9PEZI</name>
<dbReference type="InterPro" id="IPR050431">
    <property type="entry name" value="Adaptor_comp_med_subunit"/>
</dbReference>
<evidence type="ECO:0000313" key="8">
    <source>
        <dbReference type="EMBL" id="RPB13356.1"/>
    </source>
</evidence>
<comment type="similarity">
    <text evidence="5">Belongs to the adaptor complexes medium subunit family.</text>
</comment>
<evidence type="ECO:0000259" key="7">
    <source>
        <dbReference type="PROSITE" id="PS51072"/>
    </source>
</evidence>
<feature type="region of interest" description="Disordered" evidence="6">
    <location>
        <begin position="319"/>
        <end position="343"/>
    </location>
</feature>
<evidence type="ECO:0000313" key="9">
    <source>
        <dbReference type="Proteomes" id="UP000277580"/>
    </source>
</evidence>
<dbReference type="Gene3D" id="3.30.450.60">
    <property type="match status" value="1"/>
</dbReference>
<dbReference type="STRING" id="1392247.A0A3N4KS70"/>
<evidence type="ECO:0000256" key="4">
    <source>
        <dbReference type="ARBA" id="ARBA00023136"/>
    </source>
</evidence>
<dbReference type="EMBL" id="ML119123">
    <property type="protein sequence ID" value="RPB13356.1"/>
    <property type="molecule type" value="Genomic_DNA"/>
</dbReference>